<accession>A0A2N3LIA9</accession>
<proteinExistence type="predicted"/>
<evidence type="ECO:0000313" key="1">
    <source>
        <dbReference type="EMBL" id="PKR84362.1"/>
    </source>
</evidence>
<organism evidence="1 2">
    <name type="scientific">Heyndrickxia camelliae</name>
    <dbReference type="NCBI Taxonomy" id="1707093"/>
    <lineage>
        <taxon>Bacteria</taxon>
        <taxon>Bacillati</taxon>
        <taxon>Bacillota</taxon>
        <taxon>Bacilli</taxon>
        <taxon>Bacillales</taxon>
        <taxon>Bacillaceae</taxon>
        <taxon>Heyndrickxia</taxon>
    </lineage>
</organism>
<dbReference type="EMBL" id="PIQO01000011">
    <property type="protein sequence ID" value="PKR84362.1"/>
    <property type="molecule type" value="Genomic_DNA"/>
</dbReference>
<dbReference type="RefSeq" id="WP_101354989.1">
    <property type="nucleotide sequence ID" value="NZ_PIQO01000011.1"/>
</dbReference>
<dbReference type="OrthoDB" id="2970872at2"/>
<comment type="caution">
    <text evidence="1">The sequence shown here is derived from an EMBL/GenBank/DDBJ whole genome shotgun (WGS) entry which is preliminary data.</text>
</comment>
<dbReference type="Pfam" id="PF10732">
    <property type="entry name" value="DUF2524"/>
    <property type="match status" value="1"/>
</dbReference>
<dbReference type="InterPro" id="IPR019668">
    <property type="entry name" value="Uncharacterised_YtzC"/>
</dbReference>
<evidence type="ECO:0000313" key="2">
    <source>
        <dbReference type="Proteomes" id="UP000233440"/>
    </source>
</evidence>
<sequence length="91" mass="10755">MATRQSIDECLQRCDNAIEQAQEQYTEGLRQEHYHDLDYTNALQQLEASYNEVCQLANSSNSQQREILHRKRLQLQALQNQMILLNHDRPI</sequence>
<dbReference type="Proteomes" id="UP000233440">
    <property type="component" value="Unassembled WGS sequence"/>
</dbReference>
<gene>
    <name evidence="1" type="ORF">CWO92_14790</name>
</gene>
<dbReference type="AlphaFoldDB" id="A0A2N3LIA9"/>
<name>A0A2N3LIA9_9BACI</name>
<protein>
    <submittedName>
        <fullName evidence="1">DUF2524 domain-containing protein</fullName>
    </submittedName>
</protein>
<keyword evidence="2" id="KW-1185">Reference proteome</keyword>
<reference evidence="1 2" key="1">
    <citation type="submission" date="2017-11" db="EMBL/GenBank/DDBJ databases">
        <title>Bacillus camelliae sp. nov., isolated from pu'er tea.</title>
        <authorList>
            <person name="Niu L."/>
        </authorList>
    </citation>
    <scope>NUCLEOTIDE SEQUENCE [LARGE SCALE GENOMIC DNA]</scope>
    <source>
        <strain evidence="1 2">7578-1</strain>
    </source>
</reference>